<evidence type="ECO:0000313" key="3">
    <source>
        <dbReference type="Proteomes" id="UP001642464"/>
    </source>
</evidence>
<protein>
    <submittedName>
        <fullName evidence="2">Chloroplastic</fullName>
    </submittedName>
</protein>
<dbReference type="EMBL" id="CAXAMM010023825">
    <property type="protein sequence ID" value="CAK9054263.1"/>
    <property type="molecule type" value="Genomic_DNA"/>
</dbReference>
<gene>
    <name evidence="2" type="ORF">SCF082_LOCUS29481</name>
</gene>
<sequence length="536" mass="60829">MSEHPEAPPNPWRLHQDVKPGQAQLIADAWRRHERERKLISLSAKEVNEIYESQWTSDMDHFQDETFVTCLTLDLKNDADQSVEHDALANVTVPKNAQVSAKTFQPVNPKTFVTEVYTTTERVAKTAKARGHKVGDSMSLESGWNFLKPLDRQAARRKLALEMPFFLVLAFPCSFWSILLNLNHPKNAQELYQQAITLLRFAIQLAKDQRQRGCHFILENPQSSRARSLEEMVKALSTLEALIFTSDFRKPHYTLAVEDGEEDVDERMPAVDLDESGWSRETSSMVSQSPFPEAVRSALAQRRRGVSAQSSQLDDDAGSTKRPAELDAEQLRQEAEQSRAEPALPMPVPEAAGSEALQVTHEVLETLAFSHVHPLRQIQQMAELDRQDPLSALVHDHGTWRGNWPLPSRTEFKKRQTLKQLWPLGNNDAAQEVFAVLTARKERSWTQMTALEKKEFREAELPYRSTFARFDGKHSCQWRQLEANEDLNELPNARRPLESVAARLITVFGAHPTHVQEKKKIDCGNAVLPSVSDGRS</sequence>
<accession>A0ABP0MSU0</accession>
<feature type="compositionally biased region" description="Basic and acidic residues" evidence="1">
    <location>
        <begin position="318"/>
        <end position="339"/>
    </location>
</feature>
<name>A0ABP0MSU0_9DINO</name>
<evidence type="ECO:0000256" key="1">
    <source>
        <dbReference type="SAM" id="MobiDB-lite"/>
    </source>
</evidence>
<reference evidence="2 3" key="1">
    <citation type="submission" date="2024-02" db="EMBL/GenBank/DDBJ databases">
        <authorList>
            <person name="Chen Y."/>
            <person name="Shah S."/>
            <person name="Dougan E. K."/>
            <person name="Thang M."/>
            <person name="Chan C."/>
        </authorList>
    </citation>
    <scope>NUCLEOTIDE SEQUENCE [LARGE SCALE GENOMIC DNA]</scope>
</reference>
<organism evidence="2 3">
    <name type="scientific">Durusdinium trenchii</name>
    <dbReference type="NCBI Taxonomy" id="1381693"/>
    <lineage>
        <taxon>Eukaryota</taxon>
        <taxon>Sar</taxon>
        <taxon>Alveolata</taxon>
        <taxon>Dinophyceae</taxon>
        <taxon>Suessiales</taxon>
        <taxon>Symbiodiniaceae</taxon>
        <taxon>Durusdinium</taxon>
    </lineage>
</organism>
<comment type="caution">
    <text evidence="2">The sequence shown here is derived from an EMBL/GenBank/DDBJ whole genome shotgun (WGS) entry which is preliminary data.</text>
</comment>
<keyword evidence="3" id="KW-1185">Reference proteome</keyword>
<feature type="compositionally biased region" description="Polar residues" evidence="1">
    <location>
        <begin position="279"/>
        <end position="290"/>
    </location>
</feature>
<proteinExistence type="predicted"/>
<feature type="region of interest" description="Disordered" evidence="1">
    <location>
        <begin position="260"/>
        <end position="348"/>
    </location>
</feature>
<dbReference type="Proteomes" id="UP001642464">
    <property type="component" value="Unassembled WGS sequence"/>
</dbReference>
<evidence type="ECO:0000313" key="2">
    <source>
        <dbReference type="EMBL" id="CAK9054263.1"/>
    </source>
</evidence>